<sequence>MNLVDLAFTPALEQARLIRDRQISPLELVELYLDRIEQYDSRLGSYFSIAAETALAEAQAKTEQLANLRDPDALPPFFGVPSAIKDLNSVTGMPLTLGVAALKDKIGTYDDGVVARMRTAGFIILGKTATSELGSFPYIEAPGFPPTRNPWNPDYTAGGSSGGAAAAVAAGLCPIAQGSDGGGSIRGPATCCGIVGIKPSRGRVSCAPVGDYLNGIATNGSLARTVADAAALLDVMSGYTTGDPYWLPEPEMSFLEATRQKPKRLRIAFSSALTSFGEAADIFQQGIEQTVRHLEAMGHILEPACPDVRDLEEPFTKIWQAGAASVGIPLEFLSPISRWNIEKSGSAGEYLQAVSQMQIISRRIVAFFEQFDALILPVYLHQPIRIGEWAELSPQETLDKIINWIAPCPPFNASGLPAIAIPTGFDANGLPAGIQIVGKPAAETTIIALAARLEEANPWLTQRPILFSV</sequence>
<proteinExistence type="inferred from homology"/>
<dbReference type="Proteomes" id="UP000186868">
    <property type="component" value="Unassembled WGS sequence"/>
</dbReference>
<organism evidence="3 4">
    <name type="scientific">Hydrococcus rivularis NIES-593</name>
    <dbReference type="NCBI Taxonomy" id="1921803"/>
    <lineage>
        <taxon>Bacteria</taxon>
        <taxon>Bacillati</taxon>
        <taxon>Cyanobacteriota</taxon>
        <taxon>Cyanophyceae</taxon>
        <taxon>Pleurocapsales</taxon>
        <taxon>Hydrococcaceae</taxon>
        <taxon>Hydrococcus</taxon>
    </lineage>
</organism>
<dbReference type="InterPro" id="IPR020556">
    <property type="entry name" value="Amidase_CS"/>
</dbReference>
<dbReference type="RefSeq" id="WP_073600247.1">
    <property type="nucleotide sequence ID" value="NZ_MRCB01000017.1"/>
</dbReference>
<dbReference type="PANTHER" id="PTHR11895">
    <property type="entry name" value="TRANSAMIDASE"/>
    <property type="match status" value="1"/>
</dbReference>
<evidence type="ECO:0000259" key="2">
    <source>
        <dbReference type="Pfam" id="PF01425"/>
    </source>
</evidence>
<dbReference type="SUPFAM" id="SSF75304">
    <property type="entry name" value="Amidase signature (AS) enzymes"/>
    <property type="match status" value="1"/>
</dbReference>
<evidence type="ECO:0000313" key="3">
    <source>
        <dbReference type="EMBL" id="OKH21860.1"/>
    </source>
</evidence>
<dbReference type="InterPro" id="IPR023631">
    <property type="entry name" value="Amidase_dom"/>
</dbReference>
<keyword evidence="4" id="KW-1185">Reference proteome</keyword>
<dbReference type="Gene3D" id="3.90.1300.10">
    <property type="entry name" value="Amidase signature (AS) domain"/>
    <property type="match status" value="1"/>
</dbReference>
<dbReference type="PROSITE" id="PS00571">
    <property type="entry name" value="AMIDASES"/>
    <property type="match status" value="1"/>
</dbReference>
<gene>
    <name evidence="3" type="ORF">NIES593_14410</name>
</gene>
<dbReference type="InterPro" id="IPR036928">
    <property type="entry name" value="AS_sf"/>
</dbReference>
<reference evidence="3 4" key="1">
    <citation type="submission" date="2016-11" db="EMBL/GenBank/DDBJ databases">
        <title>Draft Genome Sequences of Nine Cyanobacterial Strains from Diverse Habitats.</title>
        <authorList>
            <person name="Zhu T."/>
            <person name="Hou S."/>
            <person name="Lu X."/>
            <person name="Hess W.R."/>
        </authorList>
    </citation>
    <scope>NUCLEOTIDE SEQUENCE [LARGE SCALE GENOMIC DNA]</scope>
    <source>
        <strain evidence="3 4">NIES-593</strain>
    </source>
</reference>
<feature type="domain" description="Amidase" evidence="2">
    <location>
        <begin position="27"/>
        <end position="446"/>
    </location>
</feature>
<protein>
    <submittedName>
        <fullName evidence="3">Amidase</fullName>
    </submittedName>
</protein>
<dbReference type="EMBL" id="MRCB01000017">
    <property type="protein sequence ID" value="OKH21860.1"/>
    <property type="molecule type" value="Genomic_DNA"/>
</dbReference>
<comment type="caution">
    <text evidence="3">The sequence shown here is derived from an EMBL/GenBank/DDBJ whole genome shotgun (WGS) entry which is preliminary data.</text>
</comment>
<evidence type="ECO:0000256" key="1">
    <source>
        <dbReference type="ARBA" id="ARBA00009199"/>
    </source>
</evidence>
<dbReference type="Pfam" id="PF01425">
    <property type="entry name" value="Amidase"/>
    <property type="match status" value="1"/>
</dbReference>
<comment type="similarity">
    <text evidence="1">Belongs to the amidase family.</text>
</comment>
<dbReference type="PANTHER" id="PTHR11895:SF7">
    <property type="entry name" value="GLUTAMYL-TRNA(GLN) AMIDOTRANSFERASE SUBUNIT A, MITOCHONDRIAL"/>
    <property type="match status" value="1"/>
</dbReference>
<dbReference type="InterPro" id="IPR000120">
    <property type="entry name" value="Amidase"/>
</dbReference>
<dbReference type="STRING" id="1921803.NIES593_14410"/>
<evidence type="ECO:0000313" key="4">
    <source>
        <dbReference type="Proteomes" id="UP000186868"/>
    </source>
</evidence>
<dbReference type="AlphaFoldDB" id="A0A1U7HE60"/>
<dbReference type="GO" id="GO:0003824">
    <property type="term" value="F:catalytic activity"/>
    <property type="evidence" value="ECO:0007669"/>
    <property type="project" value="InterPro"/>
</dbReference>
<accession>A0A1U7HE60</accession>
<dbReference type="OrthoDB" id="9811471at2"/>
<name>A0A1U7HE60_9CYAN</name>